<dbReference type="Pfam" id="PF01053">
    <property type="entry name" value="Cys_Met_Meta_PP"/>
    <property type="match status" value="1"/>
</dbReference>
<dbReference type="PANTHER" id="PTHR11808:SF86">
    <property type="entry name" value="METHIONINE GAMMA-LYASE"/>
    <property type="match status" value="1"/>
</dbReference>
<dbReference type="GO" id="GO:0005737">
    <property type="term" value="C:cytoplasm"/>
    <property type="evidence" value="ECO:0007669"/>
    <property type="project" value="TreeGrafter"/>
</dbReference>
<gene>
    <name evidence="6" type="ORF">COX77_04925</name>
</gene>
<evidence type="ECO:0000256" key="1">
    <source>
        <dbReference type="ARBA" id="ARBA00001933"/>
    </source>
</evidence>
<keyword evidence="6" id="KW-0456">Lyase</keyword>
<organism evidence="6 7">
    <name type="scientific">Candidatus Komeilibacteria bacterium CG_4_10_14_0_2_um_filter_37_10</name>
    <dbReference type="NCBI Taxonomy" id="1974470"/>
    <lineage>
        <taxon>Bacteria</taxon>
        <taxon>Candidatus Komeiliibacteriota</taxon>
    </lineage>
</organism>
<sequence>MTHTMDSPEKDSDMDMRRSKKHRSHNRINAGKKKQRLYIHPATDVIHVGYKTKWSQGAVAVPEFRSTTYTFDSAQQGEKAFKIALTGSNDGPLIYSRLNHPNAQILEDRLTNLEPGAGGAKVFCSGMSAIVTTTLALLPPGQVLAYSPPVYGGTHAFFEEVLYSMGVEVVKINGGDLRSAAKILKNIGHRLGMLFLETPANPTLKFVDLRALSAMAKENNPDCVVACDNTFMGIFQRPFKISPHIDVIIYSGTKFFGGHARIISGITLVRKGKEDLLKKVMNMRTVMGTILYPSEANELIMSIGTYEIRMKEEAANATKVAKFLVKHPKVVSVLHPSVLKPNSPDYKIYHRDCTGPSSIITFYLKTAEKKRVFRFLNEVGKYEIILQAVSLGGIESLMTNPATTTHSEMSEVEQKASGITINLIRLSVGLEDPEDLIAILKEALAKY</sequence>
<dbReference type="PANTHER" id="PTHR11808">
    <property type="entry name" value="TRANS-SULFURATION ENZYME FAMILY MEMBER"/>
    <property type="match status" value="1"/>
</dbReference>
<dbReference type="SUPFAM" id="SSF53383">
    <property type="entry name" value="PLP-dependent transferases"/>
    <property type="match status" value="1"/>
</dbReference>
<feature type="compositionally biased region" description="Basic residues" evidence="5">
    <location>
        <begin position="18"/>
        <end position="34"/>
    </location>
</feature>
<dbReference type="Proteomes" id="UP000230405">
    <property type="component" value="Unassembled WGS sequence"/>
</dbReference>
<dbReference type="EMBL" id="PFPO01000094">
    <property type="protein sequence ID" value="PIZ98328.1"/>
    <property type="molecule type" value="Genomic_DNA"/>
</dbReference>
<reference evidence="7" key="1">
    <citation type="submission" date="2017-09" db="EMBL/GenBank/DDBJ databases">
        <title>Depth-based differentiation of microbial function through sediment-hosted aquifers and enrichment of novel symbionts in the deep terrestrial subsurface.</title>
        <authorList>
            <person name="Probst A.J."/>
            <person name="Ladd B."/>
            <person name="Jarett J.K."/>
            <person name="Geller-Mcgrath D.E."/>
            <person name="Sieber C.M.K."/>
            <person name="Emerson J.B."/>
            <person name="Anantharaman K."/>
            <person name="Thomas B.C."/>
            <person name="Malmstrom R."/>
            <person name="Stieglmeier M."/>
            <person name="Klingl A."/>
            <person name="Woyke T."/>
            <person name="Ryan C.M."/>
            <person name="Banfield J.F."/>
        </authorList>
    </citation>
    <scope>NUCLEOTIDE SEQUENCE [LARGE SCALE GENOMIC DNA]</scope>
</reference>
<keyword evidence="2 3" id="KW-0663">Pyridoxal phosphate</keyword>
<accession>A0A2M7VD32</accession>
<evidence type="ECO:0000313" key="7">
    <source>
        <dbReference type="Proteomes" id="UP000230405"/>
    </source>
</evidence>
<dbReference type="InterPro" id="IPR015421">
    <property type="entry name" value="PyrdxlP-dep_Trfase_major"/>
</dbReference>
<dbReference type="PIRSF" id="PIRSF001434">
    <property type="entry name" value="CGS"/>
    <property type="match status" value="1"/>
</dbReference>
<dbReference type="InterPro" id="IPR015422">
    <property type="entry name" value="PyrdxlP-dep_Trfase_small"/>
</dbReference>
<dbReference type="AlphaFoldDB" id="A0A2M7VD32"/>
<feature type="modified residue" description="N6-(pyridoxal phosphate)lysine" evidence="3">
    <location>
        <position position="254"/>
    </location>
</feature>
<dbReference type="Gene3D" id="3.90.1150.10">
    <property type="entry name" value="Aspartate Aminotransferase, domain 1"/>
    <property type="match status" value="1"/>
</dbReference>
<evidence type="ECO:0000313" key="6">
    <source>
        <dbReference type="EMBL" id="PIZ98328.1"/>
    </source>
</evidence>
<dbReference type="EC" id="4.4.1.11" evidence="6"/>
<dbReference type="InterPro" id="IPR015424">
    <property type="entry name" value="PyrdxlP-dep_Trfase"/>
</dbReference>
<evidence type="ECO:0000256" key="4">
    <source>
        <dbReference type="RuleBase" id="RU362118"/>
    </source>
</evidence>
<comment type="similarity">
    <text evidence="4">Belongs to the trans-sulfuration enzymes family.</text>
</comment>
<comment type="cofactor">
    <cofactor evidence="1 4">
        <name>pyridoxal 5'-phosphate</name>
        <dbReference type="ChEBI" id="CHEBI:597326"/>
    </cofactor>
</comment>
<comment type="caution">
    <text evidence="6">The sequence shown here is derived from an EMBL/GenBank/DDBJ whole genome shotgun (WGS) entry which is preliminary data.</text>
</comment>
<dbReference type="GO" id="GO:0030170">
    <property type="term" value="F:pyridoxal phosphate binding"/>
    <property type="evidence" value="ECO:0007669"/>
    <property type="project" value="InterPro"/>
</dbReference>
<dbReference type="FunFam" id="3.40.640.10:FF:000046">
    <property type="entry name" value="Cystathionine gamma-lyase"/>
    <property type="match status" value="1"/>
</dbReference>
<dbReference type="Gene3D" id="3.40.640.10">
    <property type="entry name" value="Type I PLP-dependent aspartate aminotransferase-like (Major domain)"/>
    <property type="match status" value="1"/>
</dbReference>
<feature type="compositionally biased region" description="Basic and acidic residues" evidence="5">
    <location>
        <begin position="1"/>
        <end position="17"/>
    </location>
</feature>
<evidence type="ECO:0000256" key="2">
    <source>
        <dbReference type="ARBA" id="ARBA00022898"/>
    </source>
</evidence>
<dbReference type="GO" id="GO:0018826">
    <property type="term" value="F:methionine gamma-lyase activity"/>
    <property type="evidence" value="ECO:0007669"/>
    <property type="project" value="UniProtKB-EC"/>
</dbReference>
<proteinExistence type="inferred from homology"/>
<dbReference type="GO" id="GO:0019346">
    <property type="term" value="P:transsulfuration"/>
    <property type="evidence" value="ECO:0007669"/>
    <property type="project" value="InterPro"/>
</dbReference>
<evidence type="ECO:0000256" key="3">
    <source>
        <dbReference type="PIRSR" id="PIRSR001434-2"/>
    </source>
</evidence>
<dbReference type="InterPro" id="IPR000277">
    <property type="entry name" value="Cys/Met-Metab_PyrdxlP-dep_enz"/>
</dbReference>
<protein>
    <submittedName>
        <fullName evidence="6">Methionine gamma-lyase</fullName>
        <ecNumber evidence="6">4.4.1.11</ecNumber>
    </submittedName>
</protein>
<evidence type="ECO:0000256" key="5">
    <source>
        <dbReference type="SAM" id="MobiDB-lite"/>
    </source>
</evidence>
<feature type="region of interest" description="Disordered" evidence="5">
    <location>
        <begin position="1"/>
        <end position="34"/>
    </location>
</feature>
<name>A0A2M7VD32_9BACT</name>